<dbReference type="AlphaFoldDB" id="A0A256FIV6"/>
<reference evidence="1 2" key="1">
    <citation type="submission" date="2017-07" db="EMBL/GenBank/DDBJ databases">
        <title>Phylogenetic study on the rhizospheric bacterium Ochrobactrum sp. A44.</title>
        <authorList>
            <person name="Krzyzanowska D.M."/>
            <person name="Ossowicki A."/>
            <person name="Rajewska M."/>
            <person name="Maciag T."/>
            <person name="Kaczynski Z."/>
            <person name="Czerwicka M."/>
            <person name="Jafra S."/>
        </authorList>
    </citation>
    <scope>NUCLEOTIDE SEQUENCE [LARGE SCALE GENOMIC DNA]</scope>
    <source>
        <strain evidence="1 2">DSM 7216</strain>
    </source>
</reference>
<sequence>MGYELVSMVASQGLGISDVATSHRKRLYAADSLKDCLDVWALYWGYSITKITSWRA</sequence>
<dbReference type="Proteomes" id="UP000215590">
    <property type="component" value="Unassembled WGS sequence"/>
</dbReference>
<protein>
    <submittedName>
        <fullName evidence="1">Uncharacterized protein</fullName>
    </submittedName>
</protein>
<evidence type="ECO:0000313" key="2">
    <source>
        <dbReference type="Proteomes" id="UP000215590"/>
    </source>
</evidence>
<comment type="caution">
    <text evidence="1">The sequence shown here is derived from an EMBL/GenBank/DDBJ whole genome shotgun (WGS) entry which is preliminary data.</text>
</comment>
<evidence type="ECO:0000313" key="1">
    <source>
        <dbReference type="EMBL" id="OYR14792.1"/>
    </source>
</evidence>
<accession>A0A256FIV6</accession>
<keyword evidence="2" id="KW-1185">Reference proteome</keyword>
<organism evidence="1 2">
    <name type="scientific">Brucella thiophenivorans</name>
    <dbReference type="NCBI Taxonomy" id="571255"/>
    <lineage>
        <taxon>Bacteria</taxon>
        <taxon>Pseudomonadati</taxon>
        <taxon>Pseudomonadota</taxon>
        <taxon>Alphaproteobacteria</taxon>
        <taxon>Hyphomicrobiales</taxon>
        <taxon>Brucellaceae</taxon>
        <taxon>Brucella/Ochrobactrum group</taxon>
        <taxon>Brucella</taxon>
    </lineage>
</organism>
<proteinExistence type="predicted"/>
<name>A0A256FIV6_9HYPH</name>
<gene>
    <name evidence="1" type="ORF">CEV31_3090</name>
</gene>
<dbReference type="EMBL" id="NNRJ01000051">
    <property type="protein sequence ID" value="OYR14792.1"/>
    <property type="molecule type" value="Genomic_DNA"/>
</dbReference>